<sequence>MSDRLDDLPWHKSTYSGNQGGQCVEVAETPEAVYVRDTQNREDGALGFAPAAFLQFVNSTVKS</sequence>
<dbReference type="EMBL" id="JACHDO010000001">
    <property type="protein sequence ID" value="MBB5492689.1"/>
    <property type="molecule type" value="Genomic_DNA"/>
</dbReference>
<dbReference type="Proteomes" id="UP000579647">
    <property type="component" value="Unassembled WGS sequence"/>
</dbReference>
<dbReference type="Pfam" id="PF04149">
    <property type="entry name" value="DUF397"/>
    <property type="match status" value="1"/>
</dbReference>
<gene>
    <name evidence="2" type="ORF">HNR07_003826</name>
</gene>
<protein>
    <recommendedName>
        <fullName evidence="1">DUF397 domain-containing protein</fullName>
    </recommendedName>
</protein>
<dbReference type="RefSeq" id="WP_184366087.1">
    <property type="nucleotide sequence ID" value="NZ_BAAAKM010000019.1"/>
</dbReference>
<reference evidence="2 3" key="1">
    <citation type="submission" date="2020-08" db="EMBL/GenBank/DDBJ databases">
        <title>Sequencing the genomes of 1000 actinobacteria strains.</title>
        <authorList>
            <person name="Klenk H.-P."/>
        </authorList>
    </citation>
    <scope>NUCLEOTIDE SEQUENCE [LARGE SCALE GENOMIC DNA]</scope>
    <source>
        <strain evidence="2 3">DSM 44598</strain>
    </source>
</reference>
<keyword evidence="3" id="KW-1185">Reference proteome</keyword>
<feature type="domain" description="DUF397" evidence="1">
    <location>
        <begin position="9"/>
        <end position="58"/>
    </location>
</feature>
<evidence type="ECO:0000259" key="1">
    <source>
        <dbReference type="Pfam" id="PF04149"/>
    </source>
</evidence>
<evidence type="ECO:0000313" key="2">
    <source>
        <dbReference type="EMBL" id="MBB5492689.1"/>
    </source>
</evidence>
<dbReference type="AlphaFoldDB" id="A0A840W6Q8"/>
<proteinExistence type="predicted"/>
<evidence type="ECO:0000313" key="3">
    <source>
        <dbReference type="Proteomes" id="UP000579647"/>
    </source>
</evidence>
<comment type="caution">
    <text evidence="2">The sequence shown here is derived from an EMBL/GenBank/DDBJ whole genome shotgun (WGS) entry which is preliminary data.</text>
</comment>
<accession>A0A840W6Q8</accession>
<organism evidence="2 3">
    <name type="scientific">Nocardiopsis metallicus</name>
    <dbReference type="NCBI Taxonomy" id="179819"/>
    <lineage>
        <taxon>Bacteria</taxon>
        <taxon>Bacillati</taxon>
        <taxon>Actinomycetota</taxon>
        <taxon>Actinomycetes</taxon>
        <taxon>Streptosporangiales</taxon>
        <taxon>Nocardiopsidaceae</taxon>
        <taxon>Nocardiopsis</taxon>
    </lineage>
</organism>
<name>A0A840W6Q8_9ACTN</name>
<dbReference type="InterPro" id="IPR007278">
    <property type="entry name" value="DUF397"/>
</dbReference>